<evidence type="ECO:0000259" key="1">
    <source>
        <dbReference type="Pfam" id="PF11181"/>
    </source>
</evidence>
<dbReference type="InterPro" id="IPR025889">
    <property type="entry name" value="GSP17M-like_dom"/>
</dbReference>
<dbReference type="RefSeq" id="WP_120192765.1">
    <property type="nucleotide sequence ID" value="NZ_RAPK01000008.1"/>
</dbReference>
<evidence type="ECO:0000313" key="3">
    <source>
        <dbReference type="Proteomes" id="UP000285120"/>
    </source>
</evidence>
<keyword evidence="3" id="KW-1185">Reference proteome</keyword>
<evidence type="ECO:0000313" key="2">
    <source>
        <dbReference type="EMBL" id="RKD73287.1"/>
    </source>
</evidence>
<proteinExistence type="predicted"/>
<gene>
    <name evidence="2" type="ORF">ATL39_1578</name>
</gene>
<dbReference type="OrthoDB" id="2353304at2"/>
<reference evidence="2 3" key="1">
    <citation type="submission" date="2018-09" db="EMBL/GenBank/DDBJ databases">
        <title>Genomic Encyclopedia of Archaeal and Bacterial Type Strains, Phase II (KMG-II): from individual species to whole genera.</title>
        <authorList>
            <person name="Goeker M."/>
        </authorList>
    </citation>
    <scope>NUCLEOTIDE SEQUENCE [LARGE SCALE GENOMIC DNA]</scope>
    <source>
        <strain evidence="2 3">DSM 17008</strain>
    </source>
</reference>
<dbReference type="Proteomes" id="UP000285120">
    <property type="component" value="Unassembled WGS sequence"/>
</dbReference>
<accession>A0A419V450</accession>
<dbReference type="Pfam" id="PF11181">
    <property type="entry name" value="YflT"/>
    <property type="match status" value="1"/>
</dbReference>
<dbReference type="EMBL" id="RAPK01000008">
    <property type="protein sequence ID" value="RKD73287.1"/>
    <property type="molecule type" value="Genomic_DNA"/>
</dbReference>
<sequence>MEPFYKEYLNDDEAVTAVDRLKTQGINEDNIFIVTHDKERTNRVADEADANPAGAKEQGIGASIKNVFRKQGDELRAKFQELGYTEAKAEELEEKLDDGKIILVVKDAPADLSL</sequence>
<dbReference type="AlphaFoldDB" id="A0A419V450"/>
<comment type="caution">
    <text evidence="2">The sequence shown here is derived from an EMBL/GenBank/DDBJ whole genome shotgun (WGS) entry which is preliminary data.</text>
</comment>
<organism evidence="2 3">
    <name type="scientific">Sinobaca qinghaiensis</name>
    <dbReference type="NCBI Taxonomy" id="342944"/>
    <lineage>
        <taxon>Bacteria</taxon>
        <taxon>Bacillati</taxon>
        <taxon>Bacillota</taxon>
        <taxon>Bacilli</taxon>
        <taxon>Bacillales</taxon>
        <taxon>Sporolactobacillaceae</taxon>
        <taxon>Sinobaca</taxon>
    </lineage>
</organism>
<name>A0A419V450_9BACL</name>
<feature type="domain" description="General stress protein 17M-like" evidence="1">
    <location>
        <begin position="4"/>
        <end position="99"/>
    </location>
</feature>
<protein>
    <submittedName>
        <fullName evidence="2">Heat induced stress protein YflT</fullName>
    </submittedName>
</protein>